<dbReference type="Proteomes" id="UP000094501">
    <property type="component" value="Unassembled WGS sequence"/>
</dbReference>
<name>A0A1E3W0M1_9HYPH</name>
<accession>A0A1E3W0M1</accession>
<comment type="caution">
    <text evidence="2">The sequence shown here is derived from an EMBL/GenBank/DDBJ whole genome shotgun (WGS) entry which is preliminary data.</text>
</comment>
<feature type="compositionally biased region" description="Basic and acidic residues" evidence="1">
    <location>
        <begin position="1"/>
        <end position="13"/>
    </location>
</feature>
<proteinExistence type="predicted"/>
<dbReference type="AlphaFoldDB" id="A0A1E3W0M1"/>
<evidence type="ECO:0000256" key="1">
    <source>
        <dbReference type="SAM" id="MobiDB-lite"/>
    </source>
</evidence>
<gene>
    <name evidence="2" type="ORF">AUC68_04770</name>
</gene>
<sequence>MTKRLDFSKANRERKMRTQGVEGIDGPGTAEQARKGYRDVINERNKDPERAPGGSSHSLIKDQARTDFEAKKAGTWDIVDASIKLTLQAAKRADKKRPRRHRKGK</sequence>
<evidence type="ECO:0000313" key="3">
    <source>
        <dbReference type="Proteomes" id="UP000094501"/>
    </source>
</evidence>
<dbReference type="EMBL" id="LPWG01000011">
    <property type="protein sequence ID" value="ODR99309.1"/>
    <property type="molecule type" value="Genomic_DNA"/>
</dbReference>
<dbReference type="RefSeq" id="WP_069437249.1">
    <property type="nucleotide sequence ID" value="NZ_LPWG01000011.1"/>
</dbReference>
<feature type="compositionally biased region" description="Basic and acidic residues" evidence="1">
    <location>
        <begin position="32"/>
        <end position="50"/>
    </location>
</feature>
<feature type="region of interest" description="Disordered" evidence="1">
    <location>
        <begin position="1"/>
        <end position="63"/>
    </location>
</feature>
<evidence type="ECO:0000313" key="2">
    <source>
        <dbReference type="EMBL" id="ODR99309.1"/>
    </source>
</evidence>
<protein>
    <submittedName>
        <fullName evidence="2">Uncharacterized protein</fullName>
    </submittedName>
</protein>
<reference evidence="2 3" key="1">
    <citation type="journal article" date="2016" name="Environ. Microbiol.">
        <title>New Methyloceanibacter diversity from North Sea sediments includes methanotroph containing solely the soluble methane monooxygenase.</title>
        <authorList>
            <person name="Vekeman B."/>
            <person name="Kerckhof F.M."/>
            <person name="Cremers G."/>
            <person name="de Vos P."/>
            <person name="Vandamme P."/>
            <person name="Boon N."/>
            <person name="Op den Camp H.J."/>
            <person name="Heylen K."/>
        </authorList>
    </citation>
    <scope>NUCLEOTIDE SEQUENCE [LARGE SCALE GENOMIC DNA]</scope>
    <source>
        <strain evidence="2 3">R-67174</strain>
    </source>
</reference>
<organism evidence="2 3">
    <name type="scientific">Methyloceanibacter methanicus</name>
    <dbReference type="NCBI Taxonomy" id="1774968"/>
    <lineage>
        <taxon>Bacteria</taxon>
        <taxon>Pseudomonadati</taxon>
        <taxon>Pseudomonadota</taxon>
        <taxon>Alphaproteobacteria</taxon>
        <taxon>Hyphomicrobiales</taxon>
        <taxon>Hyphomicrobiaceae</taxon>
        <taxon>Methyloceanibacter</taxon>
    </lineage>
</organism>
<keyword evidence="3" id="KW-1185">Reference proteome</keyword>